<dbReference type="InterPro" id="IPR013767">
    <property type="entry name" value="PAS_fold"/>
</dbReference>
<keyword evidence="3" id="KW-0805">Transcription regulation</keyword>
<reference evidence="8 9" key="1">
    <citation type="submission" date="2009-01" db="EMBL/GenBank/DDBJ databases">
        <title>Complete sequence of Geobacter sp. FRC-32.</title>
        <authorList>
            <consortium name="US DOE Joint Genome Institute"/>
            <person name="Lucas S."/>
            <person name="Copeland A."/>
            <person name="Lapidus A."/>
            <person name="Glavina del Rio T."/>
            <person name="Dalin E."/>
            <person name="Tice H."/>
            <person name="Bruce D."/>
            <person name="Goodwin L."/>
            <person name="Pitluck S."/>
            <person name="Saunders E."/>
            <person name="Brettin T."/>
            <person name="Detter J.C."/>
            <person name="Han C."/>
            <person name="Larimer F."/>
            <person name="Land M."/>
            <person name="Hauser L."/>
            <person name="Kyrpides N."/>
            <person name="Ovchinnikova G."/>
            <person name="Kostka J."/>
            <person name="Richardson P."/>
        </authorList>
    </citation>
    <scope>NUCLEOTIDE SEQUENCE [LARGE SCALE GENOMIC DNA]</scope>
    <source>
        <strain evidence="9">DSM 22248 / JCM 15807 / FRC-32</strain>
    </source>
</reference>
<dbReference type="InterPro" id="IPR009057">
    <property type="entry name" value="Homeodomain-like_sf"/>
</dbReference>
<accession>B9M975</accession>
<dbReference type="Gene3D" id="3.30.450.20">
    <property type="entry name" value="PAS domain"/>
    <property type="match status" value="1"/>
</dbReference>
<dbReference type="PROSITE" id="PS00688">
    <property type="entry name" value="SIGMA54_INTERACT_3"/>
    <property type="match status" value="1"/>
</dbReference>
<dbReference type="Gene3D" id="3.40.50.300">
    <property type="entry name" value="P-loop containing nucleotide triphosphate hydrolases"/>
    <property type="match status" value="1"/>
</dbReference>
<evidence type="ECO:0000256" key="1">
    <source>
        <dbReference type="ARBA" id="ARBA00022741"/>
    </source>
</evidence>
<dbReference type="Gene3D" id="1.10.10.60">
    <property type="entry name" value="Homeodomain-like"/>
    <property type="match status" value="1"/>
</dbReference>
<dbReference type="Pfam" id="PF02954">
    <property type="entry name" value="HTH_8"/>
    <property type="match status" value="1"/>
</dbReference>
<dbReference type="InterPro" id="IPR027417">
    <property type="entry name" value="P-loop_NTPase"/>
</dbReference>
<gene>
    <name evidence="8" type="ordered locus">Geob_0262</name>
</gene>
<evidence type="ECO:0000313" key="9">
    <source>
        <dbReference type="Proteomes" id="UP000007721"/>
    </source>
</evidence>
<dbReference type="GO" id="GO:0006355">
    <property type="term" value="P:regulation of DNA-templated transcription"/>
    <property type="evidence" value="ECO:0007669"/>
    <property type="project" value="InterPro"/>
</dbReference>
<dbReference type="CDD" id="cd00009">
    <property type="entry name" value="AAA"/>
    <property type="match status" value="1"/>
</dbReference>
<name>B9M975_GEODF</name>
<evidence type="ECO:0000256" key="5">
    <source>
        <dbReference type="ARBA" id="ARBA00023163"/>
    </source>
</evidence>
<dbReference type="InterPro" id="IPR025943">
    <property type="entry name" value="Sigma_54_int_dom_ATP-bd_2"/>
</dbReference>
<dbReference type="SUPFAM" id="SSF55785">
    <property type="entry name" value="PYP-like sensor domain (PAS domain)"/>
    <property type="match status" value="1"/>
</dbReference>
<keyword evidence="1" id="KW-0547">Nucleotide-binding</keyword>
<dbReference type="PANTHER" id="PTHR32071">
    <property type="entry name" value="TRANSCRIPTIONAL REGULATORY PROTEIN"/>
    <property type="match status" value="1"/>
</dbReference>
<dbReference type="Pfam" id="PF00158">
    <property type="entry name" value="Sigma54_activat"/>
    <property type="match status" value="1"/>
</dbReference>
<dbReference type="FunFam" id="3.40.50.300:FF:000006">
    <property type="entry name" value="DNA-binding transcriptional regulator NtrC"/>
    <property type="match status" value="1"/>
</dbReference>
<dbReference type="NCBIfam" id="TIGR00229">
    <property type="entry name" value="sensory_box"/>
    <property type="match status" value="1"/>
</dbReference>
<dbReference type="RefSeq" id="WP_012645362.1">
    <property type="nucleotide sequence ID" value="NC_011979.1"/>
</dbReference>
<dbReference type="KEGG" id="geo:Geob_0262"/>
<dbReference type="Gene3D" id="1.10.8.60">
    <property type="match status" value="1"/>
</dbReference>
<dbReference type="InterPro" id="IPR002078">
    <property type="entry name" value="Sigma_54_int"/>
</dbReference>
<dbReference type="CDD" id="cd00130">
    <property type="entry name" value="PAS"/>
    <property type="match status" value="1"/>
</dbReference>
<dbReference type="PROSITE" id="PS00675">
    <property type="entry name" value="SIGMA54_INTERACT_1"/>
    <property type="match status" value="1"/>
</dbReference>
<dbReference type="STRING" id="316067.Geob_0262"/>
<dbReference type="AlphaFoldDB" id="B9M975"/>
<dbReference type="SUPFAM" id="SSF46689">
    <property type="entry name" value="Homeodomain-like"/>
    <property type="match status" value="1"/>
</dbReference>
<evidence type="ECO:0000256" key="2">
    <source>
        <dbReference type="ARBA" id="ARBA00022840"/>
    </source>
</evidence>
<dbReference type="eggNOG" id="COG3284">
    <property type="taxonomic scope" value="Bacteria"/>
</dbReference>
<keyword evidence="9" id="KW-1185">Reference proteome</keyword>
<evidence type="ECO:0000313" key="8">
    <source>
        <dbReference type="EMBL" id="ACM18633.1"/>
    </source>
</evidence>
<dbReference type="GO" id="GO:0043565">
    <property type="term" value="F:sequence-specific DNA binding"/>
    <property type="evidence" value="ECO:0007669"/>
    <property type="project" value="InterPro"/>
</dbReference>
<dbReference type="InterPro" id="IPR035965">
    <property type="entry name" value="PAS-like_dom_sf"/>
</dbReference>
<dbReference type="PRINTS" id="PR01590">
    <property type="entry name" value="HTHFIS"/>
</dbReference>
<feature type="domain" description="Sigma-54 factor interaction" evidence="6">
    <location>
        <begin position="343"/>
        <end position="573"/>
    </location>
</feature>
<dbReference type="InterPro" id="IPR058031">
    <property type="entry name" value="AAA_lid_NorR"/>
</dbReference>
<dbReference type="Pfam" id="PF01590">
    <property type="entry name" value="GAF"/>
    <property type="match status" value="1"/>
</dbReference>
<proteinExistence type="predicted"/>
<dbReference type="InterPro" id="IPR003593">
    <property type="entry name" value="AAA+_ATPase"/>
</dbReference>
<dbReference type="Gene3D" id="3.30.450.40">
    <property type="match status" value="1"/>
</dbReference>
<evidence type="ECO:0000256" key="3">
    <source>
        <dbReference type="ARBA" id="ARBA00023015"/>
    </source>
</evidence>
<keyword evidence="5" id="KW-0804">Transcription</keyword>
<dbReference type="SMART" id="SM00382">
    <property type="entry name" value="AAA"/>
    <property type="match status" value="1"/>
</dbReference>
<dbReference type="InterPro" id="IPR003018">
    <property type="entry name" value="GAF"/>
</dbReference>
<dbReference type="HOGENOM" id="CLU_000445_8_12_7"/>
<dbReference type="Pfam" id="PF25601">
    <property type="entry name" value="AAA_lid_14"/>
    <property type="match status" value="1"/>
</dbReference>
<organism evidence="8 9">
    <name type="scientific">Geotalea daltonii (strain DSM 22248 / JCM 15807 / FRC-32)</name>
    <name type="common">Geobacter daltonii</name>
    <dbReference type="NCBI Taxonomy" id="316067"/>
    <lineage>
        <taxon>Bacteria</taxon>
        <taxon>Pseudomonadati</taxon>
        <taxon>Thermodesulfobacteriota</taxon>
        <taxon>Desulfuromonadia</taxon>
        <taxon>Geobacterales</taxon>
        <taxon>Geobacteraceae</taxon>
        <taxon>Geotalea</taxon>
    </lineage>
</organism>
<dbReference type="PROSITE" id="PS00676">
    <property type="entry name" value="SIGMA54_INTERACT_2"/>
    <property type="match status" value="1"/>
</dbReference>
<keyword evidence="4" id="KW-0238">DNA-binding</keyword>
<dbReference type="PROSITE" id="PS50112">
    <property type="entry name" value="PAS"/>
    <property type="match status" value="1"/>
</dbReference>
<dbReference type="InterPro" id="IPR025662">
    <property type="entry name" value="Sigma_54_int_dom_ATP-bd_1"/>
</dbReference>
<feature type="domain" description="PAS" evidence="7">
    <location>
        <begin position="216"/>
        <end position="300"/>
    </location>
</feature>
<dbReference type="Pfam" id="PF00989">
    <property type="entry name" value="PAS"/>
    <property type="match status" value="1"/>
</dbReference>
<dbReference type="Proteomes" id="UP000007721">
    <property type="component" value="Chromosome"/>
</dbReference>
<protein>
    <submittedName>
        <fullName evidence="8">Sigma-54-dependent sensor transcriptional regulator, GAF and PAS domain-containing</fullName>
    </submittedName>
</protein>
<evidence type="ECO:0000256" key="4">
    <source>
        <dbReference type="ARBA" id="ARBA00023125"/>
    </source>
</evidence>
<evidence type="ECO:0000259" key="6">
    <source>
        <dbReference type="PROSITE" id="PS50045"/>
    </source>
</evidence>
<dbReference type="InterPro" id="IPR000014">
    <property type="entry name" value="PAS"/>
</dbReference>
<dbReference type="OrthoDB" id="9814761at2"/>
<dbReference type="InterPro" id="IPR002197">
    <property type="entry name" value="HTH_Fis"/>
</dbReference>
<evidence type="ECO:0000259" key="7">
    <source>
        <dbReference type="PROSITE" id="PS50112"/>
    </source>
</evidence>
<dbReference type="InterPro" id="IPR029016">
    <property type="entry name" value="GAF-like_dom_sf"/>
</dbReference>
<dbReference type="PROSITE" id="PS50045">
    <property type="entry name" value="SIGMA54_INTERACT_4"/>
    <property type="match status" value="1"/>
</dbReference>
<dbReference type="SUPFAM" id="SSF52540">
    <property type="entry name" value="P-loop containing nucleoside triphosphate hydrolases"/>
    <property type="match status" value="1"/>
</dbReference>
<dbReference type="EMBL" id="CP001390">
    <property type="protein sequence ID" value="ACM18633.1"/>
    <property type="molecule type" value="Genomic_DNA"/>
</dbReference>
<keyword evidence="2" id="KW-0067">ATP-binding</keyword>
<dbReference type="InterPro" id="IPR025944">
    <property type="entry name" value="Sigma_54_int_dom_CS"/>
</dbReference>
<sequence length="653" mass="72578">MAPKKLLTMQKTWHRYVETHELDVQLLRPEVASSWQRCRHLNVNPFQEADGHVNQLELRERIYHKQHLLKVARPFMDNLYNFVKGSGFQVVLTDELGYLLEVLGDNEIVNRTRQVLLCPGGNWSESQQGTNAIGTAIVEKKPVQIYAWEHYCKSNHFLTCSAAPIFNPEGEAIGILDISGDYRVANAHTLGMVVAAVNAIENQLRLQKATDKLYMAYRYSNTLLENMSDGLISINNNGIITEMNAKAGEILGCNPTLAKGRHVEQIYNARNTLLQVLSEGTEYEDREIIIEKLGRKIYSSATLLRDDTGGTIGAVAVFREMNNRQPVRRPTILQSHCYTFDNIIGASPAITAVKEWAKLAAASLSTVLIRGESGTGKELFAQAIHHASPRGDRQFIALNCAALPESLIESELFGYEEGTFTGARKGGQAGKFEVADGGTLFLDEIGDMSANVQAKLLRVIQEKKVSRIGSANERPVDIRVIAATHKDLAEEVRGGRFRQDLYYRLNVLEINIPPLRERREDLPVITAHLIEKMAAKLGRDVPAVGNSFMEKVVSHGWPGNIRELENAIERAVIRAGIGGVLTAELLEMQAAQAVKPVIAAPVVKEIRSLREVECDMIVDALAFYQGNIQKAAAKLGIGRNTLYRKMREFGISF</sequence>
<dbReference type="GO" id="GO:0005524">
    <property type="term" value="F:ATP binding"/>
    <property type="evidence" value="ECO:0007669"/>
    <property type="project" value="UniProtKB-KW"/>
</dbReference>
<dbReference type="SMART" id="SM00091">
    <property type="entry name" value="PAS"/>
    <property type="match status" value="1"/>
</dbReference>